<evidence type="ECO:0000256" key="13">
    <source>
        <dbReference type="ARBA" id="ARBA00023268"/>
    </source>
</evidence>
<dbReference type="OMA" id="TQCLQSY"/>
<dbReference type="GO" id="GO:0015937">
    <property type="term" value="P:coenzyme A biosynthetic process"/>
    <property type="evidence" value="ECO:0007669"/>
    <property type="project" value="InterPro"/>
</dbReference>
<keyword evidence="12" id="KW-0496">Mitochondrion</keyword>
<dbReference type="PANTHER" id="PTHR10695:SF46">
    <property type="entry name" value="BIFUNCTIONAL COENZYME A SYNTHASE-RELATED"/>
    <property type="match status" value="1"/>
</dbReference>
<dbReference type="Pfam" id="PF01121">
    <property type="entry name" value="CoaE"/>
    <property type="match status" value="1"/>
</dbReference>
<dbReference type="PANTHER" id="PTHR10695">
    <property type="entry name" value="DEPHOSPHO-COA KINASE-RELATED"/>
    <property type="match status" value="1"/>
</dbReference>
<dbReference type="STRING" id="7266.A0A3B0JSH9"/>
<organism evidence="23 24">
    <name type="scientific">Drosophila guanche</name>
    <name type="common">Fruit fly</name>
    <dbReference type="NCBI Taxonomy" id="7266"/>
    <lineage>
        <taxon>Eukaryota</taxon>
        <taxon>Metazoa</taxon>
        <taxon>Ecdysozoa</taxon>
        <taxon>Arthropoda</taxon>
        <taxon>Hexapoda</taxon>
        <taxon>Insecta</taxon>
        <taxon>Pterygota</taxon>
        <taxon>Neoptera</taxon>
        <taxon>Endopterygota</taxon>
        <taxon>Diptera</taxon>
        <taxon>Brachycera</taxon>
        <taxon>Muscomorpha</taxon>
        <taxon>Ephydroidea</taxon>
        <taxon>Drosophilidae</taxon>
        <taxon>Drosophila</taxon>
        <taxon>Sophophora</taxon>
    </lineage>
</organism>
<evidence type="ECO:0000256" key="9">
    <source>
        <dbReference type="ARBA" id="ARBA00022741"/>
    </source>
</evidence>
<keyword evidence="8" id="KW-0548">Nucleotidyltransferase</keyword>
<dbReference type="InterPro" id="IPR027417">
    <property type="entry name" value="P-loop_NTPase"/>
</dbReference>
<evidence type="ECO:0000256" key="1">
    <source>
        <dbReference type="ARBA" id="ARBA00004305"/>
    </source>
</evidence>
<accession>A0A3B0JSH9</accession>
<evidence type="ECO:0000256" key="2">
    <source>
        <dbReference type="ARBA" id="ARBA00004496"/>
    </source>
</evidence>
<evidence type="ECO:0000256" key="6">
    <source>
        <dbReference type="ARBA" id="ARBA00022553"/>
    </source>
</evidence>
<keyword evidence="5" id="KW-0963">Cytoplasm</keyword>
<comment type="pathway">
    <text evidence="17">Cofactor biosynthesis; coenzyme A biosynthesis; CoA from (R)-pantothenate: step 4/5.</text>
</comment>
<keyword evidence="9" id="KW-0547">Nucleotide-binding</keyword>
<sequence length="517" mass="57415">MASTGLLVVSNIKHLGKSLRSIEKYVSSLYIHLNVAGSTSNSSAAAPPVWGRLISQLYANSSSYVGNQIDLRVLVSPLRPGVDGPLKLRKPVDMIFSDAHHPELCDRLRAALNISQPTIFLEDSSSSDLSPQKDSTESHKMYPSVVLGGTFDRIHLGHKIFLTQAVLRTCKRLVVGVTTAAMTKSKTLPDLILPVEERIAQLREFLTDIDSTLQYEIVPIDDPFGPTQHDPDLDMIVVSAETLRGGQKVNELRSGKQLRELDIFVIDIVESNVHDGIHETKISSSNTRIDLLGSRWRKPEPRPQLPARPYIIGLSGGIASGKSKMAERLSKMGAHVIDCDKVAHDVYEPGQVCYKLIVQHFGKGILSADGRIDRTKLGPLVFGNPQELQALNGIVWPQLIEEVNRRLEALRAGTVVPKVVVLEAAVLLRAGWESNCHEVWSMIVPPEEAVKRVMKRNSLSEEEARKRLSSQMPNHEIVAKSHVIFSSQWDFDFTQKQADRTWKMLNSELDSHHSSSL</sequence>
<dbReference type="Pfam" id="PF01467">
    <property type="entry name" value="CTP_transf_like"/>
    <property type="match status" value="1"/>
</dbReference>
<comment type="pathway">
    <text evidence="18">Cofactor biosynthesis; coenzyme A biosynthesis; CoA from (R)-pantothenate: step 5/5.</text>
</comment>
<evidence type="ECO:0000313" key="23">
    <source>
        <dbReference type="EMBL" id="SPP85074.1"/>
    </source>
</evidence>
<dbReference type="EC" id="2.7.1.24" evidence="20"/>
<evidence type="ECO:0000256" key="18">
    <source>
        <dbReference type="ARBA" id="ARBA00060696"/>
    </source>
</evidence>
<keyword evidence="13" id="KW-0511">Multifunctional enzyme</keyword>
<dbReference type="OrthoDB" id="330671at2759"/>
<keyword evidence="24" id="KW-1185">Reference proteome</keyword>
<evidence type="ECO:0000256" key="20">
    <source>
        <dbReference type="ARBA" id="ARBA00066359"/>
    </source>
</evidence>
<dbReference type="NCBIfam" id="NF001985">
    <property type="entry name" value="PRK00777.1"/>
    <property type="match status" value="1"/>
</dbReference>
<dbReference type="SUPFAM" id="SSF52540">
    <property type="entry name" value="P-loop containing nucleoside triphosphate hydrolases"/>
    <property type="match status" value="1"/>
</dbReference>
<keyword evidence="7" id="KW-0808">Transferase</keyword>
<dbReference type="PROSITE" id="PS51219">
    <property type="entry name" value="DPCK"/>
    <property type="match status" value="1"/>
</dbReference>
<evidence type="ECO:0000259" key="22">
    <source>
        <dbReference type="Pfam" id="PF01467"/>
    </source>
</evidence>
<comment type="catalytic activity">
    <reaction evidence="15">
        <text>3'-dephospho-CoA + ATP = ADP + CoA + H(+)</text>
        <dbReference type="Rhea" id="RHEA:18245"/>
        <dbReference type="ChEBI" id="CHEBI:15378"/>
        <dbReference type="ChEBI" id="CHEBI:30616"/>
        <dbReference type="ChEBI" id="CHEBI:57287"/>
        <dbReference type="ChEBI" id="CHEBI:57328"/>
        <dbReference type="ChEBI" id="CHEBI:456216"/>
        <dbReference type="EC" id="2.7.1.24"/>
    </reaction>
    <physiologicalReaction direction="left-to-right" evidence="15">
        <dbReference type="Rhea" id="RHEA:18246"/>
    </physiologicalReaction>
</comment>
<dbReference type="InterPro" id="IPR004821">
    <property type="entry name" value="Cyt_trans-like"/>
</dbReference>
<reference evidence="24" key="1">
    <citation type="submission" date="2018-01" db="EMBL/GenBank/DDBJ databases">
        <authorList>
            <person name="Alioto T."/>
            <person name="Alioto T."/>
        </authorList>
    </citation>
    <scope>NUCLEOTIDE SEQUENCE [LARGE SCALE GENOMIC DNA]</scope>
</reference>
<evidence type="ECO:0000256" key="3">
    <source>
        <dbReference type="ARBA" id="ARBA00011245"/>
    </source>
</evidence>
<dbReference type="GO" id="GO:0005759">
    <property type="term" value="C:mitochondrial matrix"/>
    <property type="evidence" value="ECO:0007669"/>
    <property type="project" value="UniProtKB-SubCell"/>
</dbReference>
<dbReference type="FunFam" id="3.40.50.620:FF:000089">
    <property type="entry name" value="Bifunctional coenzyme A synthase"/>
    <property type="match status" value="1"/>
</dbReference>
<evidence type="ECO:0000313" key="24">
    <source>
        <dbReference type="Proteomes" id="UP000268350"/>
    </source>
</evidence>
<keyword evidence="6" id="KW-0597">Phosphoprotein</keyword>
<dbReference type="FunFam" id="3.40.50.300:FF:000899">
    <property type="entry name" value="Bifunctional coenzyme A synthase"/>
    <property type="match status" value="1"/>
</dbReference>
<evidence type="ECO:0000256" key="12">
    <source>
        <dbReference type="ARBA" id="ARBA00023128"/>
    </source>
</evidence>
<evidence type="ECO:0000256" key="10">
    <source>
        <dbReference type="ARBA" id="ARBA00022777"/>
    </source>
</evidence>
<comment type="similarity">
    <text evidence="19">In the central section; belongs to the eukaryotic CoaD family.</text>
</comment>
<keyword evidence="10" id="KW-0418">Kinase</keyword>
<protein>
    <recommendedName>
        <fullName evidence="21">Bifunctional coenzyme A synthase</fullName>
        <ecNumber evidence="20">2.7.1.24</ecNumber>
        <ecNumber evidence="4">2.7.7.3</ecNumber>
    </recommendedName>
</protein>
<dbReference type="InterPro" id="IPR014729">
    <property type="entry name" value="Rossmann-like_a/b/a_fold"/>
</dbReference>
<gene>
    <name evidence="23" type="ORF">DGUA_6G014958</name>
</gene>
<evidence type="ECO:0000256" key="11">
    <source>
        <dbReference type="ARBA" id="ARBA00022840"/>
    </source>
</evidence>
<keyword evidence="11" id="KW-0067">ATP-binding</keyword>
<dbReference type="GO" id="GO:0005524">
    <property type="term" value="F:ATP binding"/>
    <property type="evidence" value="ECO:0007669"/>
    <property type="project" value="UniProtKB-KW"/>
</dbReference>
<comment type="function">
    <text evidence="16">Bifunctional enzyme that catalyzes the fourth and fifth sequential steps of CoA biosynthetic pathway. The fourth reaction is catalyzed by the phosphopantetheine adenylyltransferase, coded by the coaD domain; the fifth reaction is catalyzed by the dephospho-CoA kinase, coded by the coaE domain. May act as a point of CoA biosynthesis regulation.</text>
</comment>
<comment type="catalytic activity">
    <reaction evidence="14">
        <text>(R)-4'-phosphopantetheine + ATP + H(+) = 3'-dephospho-CoA + diphosphate</text>
        <dbReference type="Rhea" id="RHEA:19801"/>
        <dbReference type="ChEBI" id="CHEBI:15378"/>
        <dbReference type="ChEBI" id="CHEBI:30616"/>
        <dbReference type="ChEBI" id="CHEBI:33019"/>
        <dbReference type="ChEBI" id="CHEBI:57328"/>
        <dbReference type="ChEBI" id="CHEBI:61723"/>
        <dbReference type="EC" id="2.7.7.3"/>
    </reaction>
    <physiologicalReaction direction="left-to-right" evidence="14">
        <dbReference type="Rhea" id="RHEA:19802"/>
    </physiologicalReaction>
</comment>
<dbReference type="Gene3D" id="3.40.50.620">
    <property type="entry name" value="HUPs"/>
    <property type="match status" value="1"/>
</dbReference>
<dbReference type="GO" id="GO:0004595">
    <property type="term" value="F:pantetheine-phosphate adenylyltransferase activity"/>
    <property type="evidence" value="ECO:0007669"/>
    <property type="project" value="UniProtKB-EC"/>
</dbReference>
<feature type="domain" description="Cytidyltransferase-like" evidence="22">
    <location>
        <begin position="146"/>
        <end position="287"/>
    </location>
</feature>
<proteinExistence type="inferred from homology"/>
<evidence type="ECO:0000256" key="8">
    <source>
        <dbReference type="ARBA" id="ARBA00022695"/>
    </source>
</evidence>
<evidence type="ECO:0000256" key="4">
    <source>
        <dbReference type="ARBA" id="ARBA00012392"/>
    </source>
</evidence>
<name>A0A3B0JSH9_DROGU</name>
<dbReference type="Gene3D" id="3.40.50.300">
    <property type="entry name" value="P-loop containing nucleotide triphosphate hydrolases"/>
    <property type="match status" value="1"/>
</dbReference>
<dbReference type="CDD" id="cd02022">
    <property type="entry name" value="DPCK"/>
    <property type="match status" value="1"/>
</dbReference>
<evidence type="ECO:0000256" key="5">
    <source>
        <dbReference type="ARBA" id="ARBA00022490"/>
    </source>
</evidence>
<dbReference type="InterPro" id="IPR001977">
    <property type="entry name" value="Depp_CoAkinase"/>
</dbReference>
<comment type="subunit">
    <text evidence="3">Monomer.</text>
</comment>
<dbReference type="NCBIfam" id="TIGR00125">
    <property type="entry name" value="cyt_tran_rel"/>
    <property type="match status" value="1"/>
</dbReference>
<evidence type="ECO:0000256" key="17">
    <source>
        <dbReference type="ARBA" id="ARBA00060565"/>
    </source>
</evidence>
<dbReference type="GO" id="GO:0004140">
    <property type="term" value="F:dephospho-CoA kinase activity"/>
    <property type="evidence" value="ECO:0007669"/>
    <property type="project" value="UniProtKB-EC"/>
</dbReference>
<dbReference type="AlphaFoldDB" id="A0A3B0JSH9"/>
<dbReference type="EMBL" id="OUUW01000009">
    <property type="protein sequence ID" value="SPP85074.1"/>
    <property type="molecule type" value="Genomic_DNA"/>
</dbReference>
<dbReference type="SUPFAM" id="SSF52374">
    <property type="entry name" value="Nucleotidylyl transferase"/>
    <property type="match status" value="1"/>
</dbReference>
<dbReference type="HAMAP" id="MF_00376">
    <property type="entry name" value="Dephospho_CoA_kinase"/>
    <property type="match status" value="1"/>
</dbReference>
<dbReference type="NCBIfam" id="TIGR00152">
    <property type="entry name" value="dephospho-CoA kinase"/>
    <property type="match status" value="1"/>
</dbReference>
<dbReference type="CDD" id="cd02164">
    <property type="entry name" value="PPAT_CoAS"/>
    <property type="match status" value="1"/>
</dbReference>
<evidence type="ECO:0000256" key="15">
    <source>
        <dbReference type="ARBA" id="ARBA00051912"/>
    </source>
</evidence>
<evidence type="ECO:0000256" key="7">
    <source>
        <dbReference type="ARBA" id="ARBA00022679"/>
    </source>
</evidence>
<dbReference type="Proteomes" id="UP000268350">
    <property type="component" value="Unassembled WGS sequence"/>
</dbReference>
<evidence type="ECO:0000256" key="19">
    <source>
        <dbReference type="ARBA" id="ARBA00061673"/>
    </source>
</evidence>
<dbReference type="EC" id="2.7.7.3" evidence="4"/>
<evidence type="ECO:0000256" key="21">
    <source>
        <dbReference type="ARBA" id="ARBA00067394"/>
    </source>
</evidence>
<evidence type="ECO:0000256" key="14">
    <source>
        <dbReference type="ARBA" id="ARBA00051310"/>
    </source>
</evidence>
<evidence type="ECO:0000256" key="16">
    <source>
        <dbReference type="ARBA" id="ARBA00059677"/>
    </source>
</evidence>
<comment type="subcellular location">
    <subcellularLocation>
        <location evidence="2">Cytoplasm</location>
    </subcellularLocation>
    <subcellularLocation>
        <location evidence="1">Mitochondrion matrix</location>
    </subcellularLocation>
</comment>